<reference evidence="3" key="2">
    <citation type="submission" date="2025-08" db="UniProtKB">
        <authorList>
            <consortium name="RefSeq"/>
        </authorList>
    </citation>
    <scope>IDENTIFICATION</scope>
    <source>
        <strain evidence="3">S238N-H82</strain>
        <tissue evidence="3">Testes</tissue>
    </source>
</reference>
<evidence type="ECO:0000313" key="3">
    <source>
        <dbReference type="RefSeq" id="XP_035690944.1"/>
    </source>
</evidence>
<protein>
    <submittedName>
        <fullName evidence="3">Uncharacterized protein LOC118425902 isoform X1</fullName>
    </submittedName>
</protein>
<reference evidence="2" key="1">
    <citation type="journal article" date="2020" name="Nat. Ecol. Evol.">
        <title>Deeply conserved synteny resolves early events in vertebrate evolution.</title>
        <authorList>
            <person name="Simakov O."/>
            <person name="Marletaz F."/>
            <person name="Yue J.X."/>
            <person name="O'Connell B."/>
            <person name="Jenkins J."/>
            <person name="Brandt A."/>
            <person name="Calef R."/>
            <person name="Tung C.H."/>
            <person name="Huang T.K."/>
            <person name="Schmutz J."/>
            <person name="Satoh N."/>
            <person name="Yu J.K."/>
            <person name="Putnam N.H."/>
            <person name="Green R.E."/>
            <person name="Rokhsar D.S."/>
        </authorList>
    </citation>
    <scope>NUCLEOTIDE SEQUENCE [LARGE SCALE GENOMIC DNA]</scope>
    <source>
        <strain evidence="2">S238N-H82</strain>
    </source>
</reference>
<dbReference type="GeneID" id="118425902"/>
<sequence>MIKLQHPVHTMSGTGDQPPSPVAGPSSDSAAPSTSTSVEPSPLAVFLEWKKRVKSEYMRLRQLKRFRRADEVKMVWGANRGNVDMVLRRQAERLEEKPLQHLSSPAMFDHSPITRQVCIYLYLYISQYSQPA</sequence>
<evidence type="ECO:0000313" key="2">
    <source>
        <dbReference type="Proteomes" id="UP000001554"/>
    </source>
</evidence>
<dbReference type="OrthoDB" id="10067463at2759"/>
<dbReference type="KEGG" id="bfo:118425902"/>
<feature type="region of interest" description="Disordered" evidence="1">
    <location>
        <begin position="1"/>
        <end position="40"/>
    </location>
</feature>
<proteinExistence type="predicted"/>
<name>A0A9J7M0A3_BRAFL</name>
<dbReference type="Proteomes" id="UP000001554">
    <property type="component" value="Chromosome 11"/>
</dbReference>
<dbReference type="AlphaFoldDB" id="A0A9J7M0A3"/>
<organism evidence="2 3">
    <name type="scientific">Branchiostoma floridae</name>
    <name type="common">Florida lancelet</name>
    <name type="synonym">Amphioxus</name>
    <dbReference type="NCBI Taxonomy" id="7739"/>
    <lineage>
        <taxon>Eukaryota</taxon>
        <taxon>Metazoa</taxon>
        <taxon>Chordata</taxon>
        <taxon>Cephalochordata</taxon>
        <taxon>Leptocardii</taxon>
        <taxon>Amphioxiformes</taxon>
        <taxon>Branchiostomatidae</taxon>
        <taxon>Branchiostoma</taxon>
    </lineage>
</organism>
<keyword evidence="2" id="KW-1185">Reference proteome</keyword>
<gene>
    <name evidence="3" type="primary">LOC118425902</name>
</gene>
<feature type="compositionally biased region" description="Low complexity" evidence="1">
    <location>
        <begin position="23"/>
        <end position="38"/>
    </location>
</feature>
<evidence type="ECO:0000256" key="1">
    <source>
        <dbReference type="SAM" id="MobiDB-lite"/>
    </source>
</evidence>
<dbReference type="RefSeq" id="XP_035690944.1">
    <property type="nucleotide sequence ID" value="XM_035835051.1"/>
</dbReference>
<accession>A0A9J7M0A3</accession>